<evidence type="ECO:0000313" key="3">
    <source>
        <dbReference type="EMBL" id="KAL3090229.1"/>
    </source>
</evidence>
<feature type="compositionally biased region" description="Basic and acidic residues" evidence="1">
    <location>
        <begin position="197"/>
        <end position="207"/>
    </location>
</feature>
<name>A0ABD2JHX7_HETSC</name>
<feature type="region of interest" description="Disordered" evidence="1">
    <location>
        <begin position="165"/>
        <end position="218"/>
    </location>
</feature>
<dbReference type="Proteomes" id="UP001620645">
    <property type="component" value="Unassembled WGS sequence"/>
</dbReference>
<evidence type="ECO:0000313" key="4">
    <source>
        <dbReference type="Proteomes" id="UP001620645"/>
    </source>
</evidence>
<feature type="region of interest" description="Disordered" evidence="1">
    <location>
        <begin position="111"/>
        <end position="138"/>
    </location>
</feature>
<feature type="compositionally biased region" description="Low complexity" evidence="1">
    <location>
        <begin position="249"/>
        <end position="258"/>
    </location>
</feature>
<evidence type="ECO:0000256" key="1">
    <source>
        <dbReference type="SAM" id="MobiDB-lite"/>
    </source>
</evidence>
<keyword evidence="4" id="KW-1185">Reference proteome</keyword>
<dbReference type="AlphaFoldDB" id="A0ABD2JHX7"/>
<feature type="region of interest" description="Disordered" evidence="1">
    <location>
        <begin position="35"/>
        <end position="55"/>
    </location>
</feature>
<protein>
    <recommendedName>
        <fullName evidence="2">AF4/FMR2 C-terminal homology domain-containing protein</fullName>
    </recommendedName>
</protein>
<proteinExistence type="predicted"/>
<dbReference type="InterPro" id="IPR043640">
    <property type="entry name" value="AF4/FMR2_CHD"/>
</dbReference>
<sequence>MKNDRDSLKTKSDIKQRLNRLFGRFDQYSELAAKPRTPDHALTEHVTTPVTNIPPVNEEQIGEKFRERREIEGGAIQRQNNDPPENESRDHLEHIIGQLVNVSKPLSPVRFASEKATTSSAEADASNGTHSEEQPECSAARLNSDIEVLLQHITFVEPFISPIRSEDNLPRKKRPLSATSHFDDAPAPKRQTMQANEPDRNTTRTEQKQTNGKGPQNVIKLRLAKQNFRLLQQNREQDKKADQRDNMDSSTSSGMSESANTPRAPSSNLADEPTQHSDGKLSSGQSAVATFVPHFENGKNLSVEHFASRARELKKSGNNERDKVHQILLYFESVAFYIMTASSLNSKPEKMHSSLTDVVNFLNSSWASFKNIKTLSSSSAAIFVRNRLKTIQLMISSCLAFHLYSIHSTRVMTTHFTLQRYEKENPQKRPATALDGASGNSVGTTASSPAASTPNSNRSNNSQQSLISLPVDIYANMSQQLRTLNHLMWSHKLWSDAKISENKALDDGLTKLCGQLKHDAELAEVAQFLLDVTAWLRKEYARLQSGAKVDTPTVH</sequence>
<dbReference type="EMBL" id="JBICCN010000143">
    <property type="protein sequence ID" value="KAL3090229.1"/>
    <property type="molecule type" value="Genomic_DNA"/>
</dbReference>
<gene>
    <name evidence="3" type="ORF">niasHS_006681</name>
</gene>
<reference evidence="3 4" key="1">
    <citation type="submission" date="2024-10" db="EMBL/GenBank/DDBJ databases">
        <authorList>
            <person name="Kim D."/>
        </authorList>
    </citation>
    <scope>NUCLEOTIDE SEQUENCE [LARGE SCALE GENOMIC DNA]</scope>
    <source>
        <strain evidence="3">Taebaek</strain>
    </source>
</reference>
<comment type="caution">
    <text evidence="3">The sequence shown here is derived from an EMBL/GenBank/DDBJ whole genome shotgun (WGS) entry which is preliminary data.</text>
</comment>
<accession>A0ABD2JHX7</accession>
<feature type="compositionally biased region" description="Low complexity" evidence="1">
    <location>
        <begin position="444"/>
        <end position="462"/>
    </location>
</feature>
<feature type="region of interest" description="Disordered" evidence="1">
    <location>
        <begin position="234"/>
        <end position="284"/>
    </location>
</feature>
<feature type="compositionally biased region" description="Low complexity" evidence="1">
    <location>
        <begin position="114"/>
        <end position="126"/>
    </location>
</feature>
<feature type="domain" description="AF4/FMR2 C-terminal homology" evidence="2">
    <location>
        <begin position="299"/>
        <end position="539"/>
    </location>
</feature>
<feature type="region of interest" description="Disordered" evidence="1">
    <location>
        <begin position="424"/>
        <end position="462"/>
    </location>
</feature>
<dbReference type="Pfam" id="PF18876">
    <property type="entry name" value="AFF4_CHD"/>
    <property type="match status" value="1"/>
</dbReference>
<evidence type="ECO:0000259" key="2">
    <source>
        <dbReference type="Pfam" id="PF18876"/>
    </source>
</evidence>
<feature type="compositionally biased region" description="Basic and acidic residues" evidence="1">
    <location>
        <begin position="235"/>
        <end position="247"/>
    </location>
</feature>
<organism evidence="3 4">
    <name type="scientific">Heterodera schachtii</name>
    <name type="common">Sugarbeet cyst nematode worm</name>
    <name type="synonym">Tylenchus schachtii</name>
    <dbReference type="NCBI Taxonomy" id="97005"/>
    <lineage>
        <taxon>Eukaryota</taxon>
        <taxon>Metazoa</taxon>
        <taxon>Ecdysozoa</taxon>
        <taxon>Nematoda</taxon>
        <taxon>Chromadorea</taxon>
        <taxon>Rhabditida</taxon>
        <taxon>Tylenchina</taxon>
        <taxon>Tylenchomorpha</taxon>
        <taxon>Tylenchoidea</taxon>
        <taxon>Heteroderidae</taxon>
        <taxon>Heteroderinae</taxon>
        <taxon>Heterodera</taxon>
    </lineage>
</organism>
<feature type="compositionally biased region" description="Polar residues" evidence="1">
    <location>
        <begin position="259"/>
        <end position="269"/>
    </location>
</feature>